<protein>
    <recommendedName>
        <fullName evidence="5">Transmembrane protein</fullName>
    </recommendedName>
</protein>
<feature type="region of interest" description="Disordered" evidence="1">
    <location>
        <begin position="1"/>
        <end position="21"/>
    </location>
</feature>
<keyword evidence="2" id="KW-0472">Membrane</keyword>
<sequence>MQKEEEINKSITGEHRISSRHENRASKLCFGELGISHEHMGLYRRGLLCITLLLGTSYDCLFLMLLQILNLKMTKRLSKINTQYQEKLVTVRAQQASLPNEFLRKESQVLHK</sequence>
<organism evidence="3 4">
    <name type="scientific">Dendrobium chrysotoxum</name>
    <name type="common">Orchid</name>
    <dbReference type="NCBI Taxonomy" id="161865"/>
    <lineage>
        <taxon>Eukaryota</taxon>
        <taxon>Viridiplantae</taxon>
        <taxon>Streptophyta</taxon>
        <taxon>Embryophyta</taxon>
        <taxon>Tracheophyta</taxon>
        <taxon>Spermatophyta</taxon>
        <taxon>Magnoliopsida</taxon>
        <taxon>Liliopsida</taxon>
        <taxon>Asparagales</taxon>
        <taxon>Orchidaceae</taxon>
        <taxon>Epidendroideae</taxon>
        <taxon>Malaxideae</taxon>
        <taxon>Dendrobiinae</taxon>
        <taxon>Dendrobium</taxon>
    </lineage>
</organism>
<evidence type="ECO:0000256" key="1">
    <source>
        <dbReference type="SAM" id="MobiDB-lite"/>
    </source>
</evidence>
<evidence type="ECO:0000313" key="4">
    <source>
        <dbReference type="Proteomes" id="UP000775213"/>
    </source>
</evidence>
<reference evidence="3 4" key="1">
    <citation type="journal article" date="2021" name="Hortic Res">
        <title>Chromosome-scale assembly of the Dendrobium chrysotoxum genome enhances the understanding of orchid evolution.</title>
        <authorList>
            <person name="Zhang Y."/>
            <person name="Zhang G.Q."/>
            <person name="Zhang D."/>
            <person name="Liu X.D."/>
            <person name="Xu X.Y."/>
            <person name="Sun W.H."/>
            <person name="Yu X."/>
            <person name="Zhu X."/>
            <person name="Wang Z.W."/>
            <person name="Zhao X."/>
            <person name="Zhong W.Y."/>
            <person name="Chen H."/>
            <person name="Yin W.L."/>
            <person name="Huang T."/>
            <person name="Niu S.C."/>
            <person name="Liu Z.J."/>
        </authorList>
    </citation>
    <scope>NUCLEOTIDE SEQUENCE [LARGE SCALE GENOMIC DNA]</scope>
    <source>
        <strain evidence="3">Lindl</strain>
    </source>
</reference>
<comment type="caution">
    <text evidence="3">The sequence shown here is derived from an EMBL/GenBank/DDBJ whole genome shotgun (WGS) entry which is preliminary data.</text>
</comment>
<keyword evidence="2" id="KW-0812">Transmembrane</keyword>
<evidence type="ECO:0008006" key="5">
    <source>
        <dbReference type="Google" id="ProtNLM"/>
    </source>
</evidence>
<dbReference type="EMBL" id="JAGFBR010000014">
    <property type="protein sequence ID" value="KAH0455220.1"/>
    <property type="molecule type" value="Genomic_DNA"/>
</dbReference>
<gene>
    <name evidence="3" type="ORF">IEQ34_015252</name>
</gene>
<name>A0AAV7FZL5_DENCH</name>
<evidence type="ECO:0000256" key="2">
    <source>
        <dbReference type="SAM" id="Phobius"/>
    </source>
</evidence>
<proteinExistence type="predicted"/>
<feature type="transmembrane region" description="Helical" evidence="2">
    <location>
        <begin position="45"/>
        <end position="69"/>
    </location>
</feature>
<evidence type="ECO:0000313" key="3">
    <source>
        <dbReference type="EMBL" id="KAH0455220.1"/>
    </source>
</evidence>
<keyword evidence="2" id="KW-1133">Transmembrane helix</keyword>
<dbReference type="Proteomes" id="UP000775213">
    <property type="component" value="Unassembled WGS sequence"/>
</dbReference>
<keyword evidence="4" id="KW-1185">Reference proteome</keyword>
<accession>A0AAV7FZL5</accession>
<dbReference type="AlphaFoldDB" id="A0AAV7FZL5"/>